<evidence type="ECO:0000256" key="1">
    <source>
        <dbReference type="SAM" id="MobiDB-lite"/>
    </source>
</evidence>
<protein>
    <submittedName>
        <fullName evidence="3">Uncharacterized protein</fullName>
    </submittedName>
</protein>
<accession>A0A9J2PGA3</accession>
<keyword evidence="2" id="KW-1185">Reference proteome</keyword>
<name>A0A9J2PGA3_ASCLU</name>
<evidence type="ECO:0000313" key="2">
    <source>
        <dbReference type="Proteomes" id="UP000036681"/>
    </source>
</evidence>
<dbReference type="Proteomes" id="UP000036681">
    <property type="component" value="Unplaced"/>
</dbReference>
<dbReference type="AlphaFoldDB" id="A0A9J2PGA3"/>
<evidence type="ECO:0000313" key="3">
    <source>
        <dbReference type="WBParaSite" id="ALUE_0000852301-mRNA-1"/>
    </source>
</evidence>
<proteinExistence type="predicted"/>
<reference evidence="3" key="1">
    <citation type="submission" date="2023-03" db="UniProtKB">
        <authorList>
            <consortium name="WormBaseParasite"/>
        </authorList>
    </citation>
    <scope>IDENTIFICATION</scope>
</reference>
<feature type="compositionally biased region" description="Polar residues" evidence="1">
    <location>
        <begin position="18"/>
        <end position="36"/>
    </location>
</feature>
<feature type="region of interest" description="Disordered" evidence="1">
    <location>
        <begin position="283"/>
        <end position="302"/>
    </location>
</feature>
<dbReference type="WBParaSite" id="ALUE_0000852301-mRNA-1">
    <property type="protein sequence ID" value="ALUE_0000852301-mRNA-1"/>
    <property type="gene ID" value="ALUE_0000852301"/>
</dbReference>
<organism evidence="2 3">
    <name type="scientific">Ascaris lumbricoides</name>
    <name type="common">Giant roundworm</name>
    <dbReference type="NCBI Taxonomy" id="6252"/>
    <lineage>
        <taxon>Eukaryota</taxon>
        <taxon>Metazoa</taxon>
        <taxon>Ecdysozoa</taxon>
        <taxon>Nematoda</taxon>
        <taxon>Chromadorea</taxon>
        <taxon>Rhabditida</taxon>
        <taxon>Spirurina</taxon>
        <taxon>Ascaridomorpha</taxon>
        <taxon>Ascaridoidea</taxon>
        <taxon>Ascarididae</taxon>
        <taxon>Ascaris</taxon>
    </lineage>
</organism>
<feature type="region of interest" description="Disordered" evidence="1">
    <location>
        <begin position="1"/>
        <end position="36"/>
    </location>
</feature>
<sequence length="634" mass="68775">MATTAILHANDVHKSEQSPRSVSTTNSPLVHGYSPNQMSTYNVTGVSPAEAATASTCGSSYQQPSYPLQPSRNVYQNLTPEPPSSESTSLIELGTPVRIGNAPVTSSAPSADVIFVRDPFYEPPRKRTPNTQRPPQYPNTGNPMYSGGQLELPRNVRVPYPESAFAAVAAVNKAFASYTSGMCMQPRTRPMPYMTPQMRSAAYGMASMPNGMSPSYASATPPPNAMPPAYGVHGMRQMSCSKTSGSQISPGPYQFYPTASNPMPPVKKQSPLTSTKKAKQQAAKAHFGGRVTPKNARKNDYTGAPISNVYEQIPDAGQKDILEFSARPSTSAAPSYAMMAPPMSASTGMGMMRAPSPSISSPSTSQMMTPNVRHPYPYDASSMTPNNPNMQQFDAMRSMGSPSVELMQPPPLPMMRPNGHLNGTKPVAESPMMAKSSMMSPGFSQQAATMHEMQPDLHRMCDSRAPLKSPQYQSSLMASSSGQLNDMYGSMNGGMTSSPSYMQANLMILQRCGYCKEEFRRRIDKQCIIPLFRVTVLESNVRATIKDVDGFSTKNAANCCRSHFMRSSTSHVLSGFVMSALAGNNKSPTPDIAALFISTLIVYMCTVIWHRHKLFIMLNAAIDELTSAVDCDFY</sequence>